<sequence>MEGVIGLVNRIQRACTVLGDYGDDRSLPTLWDALPTIVVLGGQSSGKSSVLESIVGRDFLPRGSGIMTRRPLVLQLYKTDPGQEDYAQFLHTGTRKFTDFSLVRKEIQEETDRVTGKSKQISSLPINLSIYSPNVVNLTLVDLPGLTKVAVEGQPDGIVQEIENMVRSYVEKPNCILLAITPANQDLATSDAIKIAREVDPTGERTFGVLTKLDLMDKGTNALEVLEGRSYRLQHPWVGIVNRSQADINRNVDMMAARQMEREFFARSRDYAHLSSRMGSEYLAKLLSKYLESAIKARIPGIMSLINKSIDELESELSHLGRPVAMDAGAQLYAILELCRAFDRVFKEHLEGGRPGGDRIYGIFDYQLPAALRKLPFDRHLSVQNVKKVVSEADGYQPHLIAPEQAYRRLIEGSLNYFRGPAEASVDAVHFILKELVRKSIGETEQLRRFPTLRVEIADAANQALERYRDESKKTVFRMVDMESSYLTVDFFRKLPQEVEKAEKQNASASAADRYTEGHFRRISSNVFSYVGMVSDTLRNTIPKAVVYCQVREAKQSLLDHFYTEMGKKEGGQLCQLLDEDPGLMKRRQQCLKRLELYKSARDEIDAALWA</sequence>
<evidence type="ECO:0000313" key="1">
    <source>
        <dbReference type="EMBL" id="KAI5655838.1"/>
    </source>
</evidence>
<dbReference type="Proteomes" id="UP001060085">
    <property type="component" value="Linkage Group LG07"/>
</dbReference>
<accession>A0ACC0A8U0</accession>
<dbReference type="EMBL" id="CM044707">
    <property type="protein sequence ID" value="KAI5655838.1"/>
    <property type="molecule type" value="Genomic_DNA"/>
</dbReference>
<name>A0ACC0A8U0_CATRO</name>
<reference evidence="2" key="1">
    <citation type="journal article" date="2023" name="Nat. Plants">
        <title>Single-cell RNA sequencing provides a high-resolution roadmap for understanding the multicellular compartmentation of specialized metabolism.</title>
        <authorList>
            <person name="Sun S."/>
            <person name="Shen X."/>
            <person name="Li Y."/>
            <person name="Li Y."/>
            <person name="Wang S."/>
            <person name="Li R."/>
            <person name="Zhang H."/>
            <person name="Shen G."/>
            <person name="Guo B."/>
            <person name="Wei J."/>
            <person name="Xu J."/>
            <person name="St-Pierre B."/>
            <person name="Chen S."/>
            <person name="Sun C."/>
        </authorList>
    </citation>
    <scope>NUCLEOTIDE SEQUENCE [LARGE SCALE GENOMIC DNA]</scope>
</reference>
<proteinExistence type="predicted"/>
<protein>
    <submittedName>
        <fullName evidence="1">Uncharacterized protein</fullName>
    </submittedName>
</protein>
<evidence type="ECO:0000313" key="2">
    <source>
        <dbReference type="Proteomes" id="UP001060085"/>
    </source>
</evidence>
<organism evidence="1 2">
    <name type="scientific">Catharanthus roseus</name>
    <name type="common">Madagascar periwinkle</name>
    <name type="synonym">Vinca rosea</name>
    <dbReference type="NCBI Taxonomy" id="4058"/>
    <lineage>
        <taxon>Eukaryota</taxon>
        <taxon>Viridiplantae</taxon>
        <taxon>Streptophyta</taxon>
        <taxon>Embryophyta</taxon>
        <taxon>Tracheophyta</taxon>
        <taxon>Spermatophyta</taxon>
        <taxon>Magnoliopsida</taxon>
        <taxon>eudicotyledons</taxon>
        <taxon>Gunneridae</taxon>
        <taxon>Pentapetalae</taxon>
        <taxon>asterids</taxon>
        <taxon>lamiids</taxon>
        <taxon>Gentianales</taxon>
        <taxon>Apocynaceae</taxon>
        <taxon>Rauvolfioideae</taxon>
        <taxon>Vinceae</taxon>
        <taxon>Catharanthinae</taxon>
        <taxon>Catharanthus</taxon>
    </lineage>
</organism>
<keyword evidence="2" id="KW-1185">Reference proteome</keyword>
<comment type="caution">
    <text evidence="1">The sequence shown here is derived from an EMBL/GenBank/DDBJ whole genome shotgun (WGS) entry which is preliminary data.</text>
</comment>
<gene>
    <name evidence="1" type="ORF">M9H77_33025</name>
</gene>